<feature type="transmembrane region" description="Helical" evidence="6">
    <location>
        <begin position="451"/>
        <end position="475"/>
    </location>
</feature>
<dbReference type="GO" id="GO:0005886">
    <property type="term" value="C:plasma membrane"/>
    <property type="evidence" value="ECO:0007669"/>
    <property type="project" value="TreeGrafter"/>
</dbReference>
<evidence type="ECO:0000259" key="7">
    <source>
        <dbReference type="PROSITE" id="PS50850"/>
    </source>
</evidence>
<organism evidence="8 9">
    <name type="scientific">Fonsecaea pedrosoi CBS 271.37</name>
    <dbReference type="NCBI Taxonomy" id="1442368"/>
    <lineage>
        <taxon>Eukaryota</taxon>
        <taxon>Fungi</taxon>
        <taxon>Dikarya</taxon>
        <taxon>Ascomycota</taxon>
        <taxon>Pezizomycotina</taxon>
        <taxon>Eurotiomycetes</taxon>
        <taxon>Chaetothyriomycetidae</taxon>
        <taxon>Chaetothyriales</taxon>
        <taxon>Herpotrichiellaceae</taxon>
        <taxon>Fonsecaea</taxon>
    </lineage>
</organism>
<feature type="transmembrane region" description="Helical" evidence="6">
    <location>
        <begin position="397"/>
        <end position="414"/>
    </location>
</feature>
<dbReference type="InterPro" id="IPR010573">
    <property type="entry name" value="MFS_Str1/Tri12-like"/>
</dbReference>
<evidence type="ECO:0000256" key="1">
    <source>
        <dbReference type="ARBA" id="ARBA00004141"/>
    </source>
</evidence>
<evidence type="ECO:0000256" key="4">
    <source>
        <dbReference type="ARBA" id="ARBA00022989"/>
    </source>
</evidence>
<feature type="transmembrane region" description="Helical" evidence="6">
    <location>
        <begin position="420"/>
        <end position="444"/>
    </location>
</feature>
<keyword evidence="3 6" id="KW-0812">Transmembrane</keyword>
<dbReference type="GO" id="GO:0022857">
    <property type="term" value="F:transmembrane transporter activity"/>
    <property type="evidence" value="ECO:0007669"/>
    <property type="project" value="InterPro"/>
</dbReference>
<dbReference type="Proteomes" id="UP000053029">
    <property type="component" value="Unassembled WGS sequence"/>
</dbReference>
<name>A0A0D2GFQ0_9EURO</name>
<evidence type="ECO:0000256" key="2">
    <source>
        <dbReference type="ARBA" id="ARBA00022448"/>
    </source>
</evidence>
<feature type="domain" description="Major facilitator superfamily (MFS) profile" evidence="7">
    <location>
        <begin position="62"/>
        <end position="573"/>
    </location>
</feature>
<feature type="transmembrane region" description="Helical" evidence="6">
    <location>
        <begin position="546"/>
        <end position="565"/>
    </location>
</feature>
<keyword evidence="9" id="KW-1185">Reference proteome</keyword>
<feature type="transmembrane region" description="Helical" evidence="6">
    <location>
        <begin position="60"/>
        <end position="88"/>
    </location>
</feature>
<dbReference type="Gene3D" id="1.20.1250.20">
    <property type="entry name" value="MFS general substrate transporter like domains"/>
    <property type="match status" value="2"/>
</dbReference>
<evidence type="ECO:0000313" key="9">
    <source>
        <dbReference type="Proteomes" id="UP000053029"/>
    </source>
</evidence>
<feature type="transmembrane region" description="Helical" evidence="6">
    <location>
        <begin position="249"/>
        <end position="275"/>
    </location>
</feature>
<protein>
    <recommendedName>
        <fullName evidence="7">Major facilitator superfamily (MFS) profile domain-containing protein</fullName>
    </recommendedName>
</protein>
<evidence type="ECO:0000313" key="8">
    <source>
        <dbReference type="EMBL" id="KIW77425.1"/>
    </source>
</evidence>
<feature type="transmembrane region" description="Helical" evidence="6">
    <location>
        <begin position="327"/>
        <end position="345"/>
    </location>
</feature>
<dbReference type="PROSITE" id="PS50850">
    <property type="entry name" value="MFS"/>
    <property type="match status" value="1"/>
</dbReference>
<dbReference type="InterPro" id="IPR020846">
    <property type="entry name" value="MFS_dom"/>
</dbReference>
<dbReference type="InterPro" id="IPR036259">
    <property type="entry name" value="MFS_trans_sf"/>
</dbReference>
<dbReference type="VEuPathDB" id="FungiDB:Z517_09871"/>
<dbReference type="RefSeq" id="XP_013281233.1">
    <property type="nucleotide sequence ID" value="XM_013425779.1"/>
</dbReference>
<evidence type="ECO:0000256" key="5">
    <source>
        <dbReference type="ARBA" id="ARBA00023136"/>
    </source>
</evidence>
<proteinExistence type="predicted"/>
<sequence>MSSTVNPGQNEQVAPVQVADKPLGEHHETAVEHVKEVNDAIARVDSHLDNTHVALGWRSWLVVLVTMFGNLTLVFVVVAAGSVIAFIIRDLGHPGLAGWIIQGPLLVQSVLCPIIGRLSDVVDRKYLACIQLSVAFVGSVVSATAHSMNTLIGGGILIGVGLSSLGIIVAIPAEVLPLKYRAIANGANFLGGAFGGLVGQLGAGAVTNVEKDGWRNIFWMQAAFHGATVLMLLAFYFPPRRSDYPKMTFVEVLWSLDPIGAVLFVGGATLTILSLDWTGGTYAWSDAHVIAPLVIGIVLLILFGIYEWKGRTDGIVAHVMFKNGYNFPLAVFAFAVEGWIFYSAVNSVTPQVILNLGWETTSWQISIRQLAYQLPTIGFSIPMVLYSTKYKDLKNPLIFTYTVFLIVCICYATIKPSENHAQYAFAVLAGIGQAGPLTLILALVQFAAPHAFIATASGFALSARAIGGAFGSAVLDAIINGKIDATLARDVTRAATGAGLPASSVPDLLEAIGAGEGFDAVRGLNGTILDAALDARNWAYARAYRLAWASIIPFVALAIVAVIFIKHVKELMTEHVEASVERRPAAAAARRDEEKN</sequence>
<dbReference type="AlphaFoldDB" id="A0A0D2GFQ0"/>
<comment type="subcellular location">
    <subcellularLocation>
        <location evidence="1">Membrane</location>
        <topology evidence="1">Multi-pass membrane protein</topology>
    </subcellularLocation>
</comment>
<feature type="transmembrane region" description="Helical" evidence="6">
    <location>
        <begin position="151"/>
        <end position="171"/>
    </location>
</feature>
<dbReference type="Pfam" id="PF06609">
    <property type="entry name" value="TRI12"/>
    <property type="match status" value="1"/>
</dbReference>
<reference evidence="8 9" key="1">
    <citation type="submission" date="2015-01" db="EMBL/GenBank/DDBJ databases">
        <title>The Genome Sequence of Fonsecaea pedrosoi CBS 271.37.</title>
        <authorList>
            <consortium name="The Broad Institute Genomics Platform"/>
            <person name="Cuomo C."/>
            <person name="de Hoog S."/>
            <person name="Gorbushina A."/>
            <person name="Stielow B."/>
            <person name="Teixiera M."/>
            <person name="Abouelleil A."/>
            <person name="Chapman S.B."/>
            <person name="Priest M."/>
            <person name="Young S.K."/>
            <person name="Wortman J."/>
            <person name="Nusbaum C."/>
            <person name="Birren B."/>
        </authorList>
    </citation>
    <scope>NUCLEOTIDE SEQUENCE [LARGE SCALE GENOMIC DNA]</scope>
    <source>
        <strain evidence="8 9">CBS 271.37</strain>
    </source>
</reference>
<feature type="transmembrane region" description="Helical" evidence="6">
    <location>
        <begin position="218"/>
        <end position="237"/>
    </location>
</feature>
<dbReference type="SUPFAM" id="SSF103473">
    <property type="entry name" value="MFS general substrate transporter"/>
    <property type="match status" value="1"/>
</dbReference>
<keyword evidence="4 6" id="KW-1133">Transmembrane helix</keyword>
<dbReference type="PANTHER" id="PTHR23501">
    <property type="entry name" value="MAJOR FACILITATOR SUPERFAMILY"/>
    <property type="match status" value="1"/>
</dbReference>
<dbReference type="OrthoDB" id="2587356at2759"/>
<keyword evidence="5 6" id="KW-0472">Membrane</keyword>
<evidence type="ECO:0000256" key="6">
    <source>
        <dbReference type="SAM" id="Phobius"/>
    </source>
</evidence>
<dbReference type="GeneID" id="25309361"/>
<feature type="transmembrane region" description="Helical" evidence="6">
    <location>
        <begin position="287"/>
        <end position="306"/>
    </location>
</feature>
<accession>A0A0D2GFQ0</accession>
<dbReference type="CDD" id="cd06179">
    <property type="entry name" value="MFS_TRI12_like"/>
    <property type="match status" value="1"/>
</dbReference>
<keyword evidence="2" id="KW-0813">Transport</keyword>
<dbReference type="EMBL" id="KN846974">
    <property type="protein sequence ID" value="KIW77425.1"/>
    <property type="molecule type" value="Genomic_DNA"/>
</dbReference>
<dbReference type="InterPro" id="IPR053791">
    <property type="entry name" value="MFS_Tri12-like"/>
</dbReference>
<feature type="transmembrane region" description="Helical" evidence="6">
    <location>
        <begin position="126"/>
        <end position="145"/>
    </location>
</feature>
<feature type="transmembrane region" description="Helical" evidence="6">
    <location>
        <begin position="183"/>
        <end position="206"/>
    </location>
</feature>
<evidence type="ECO:0000256" key="3">
    <source>
        <dbReference type="ARBA" id="ARBA00022692"/>
    </source>
</evidence>
<gene>
    <name evidence="8" type="ORF">Z517_09871</name>
</gene>
<dbReference type="PANTHER" id="PTHR23501:SF195">
    <property type="entry name" value="PEP5"/>
    <property type="match status" value="1"/>
</dbReference>
<dbReference type="HOGENOM" id="CLU_000960_25_1_1"/>
<feature type="transmembrane region" description="Helical" evidence="6">
    <location>
        <begin position="94"/>
        <end position="114"/>
    </location>
</feature>